<evidence type="ECO:0000313" key="3">
    <source>
        <dbReference type="Proteomes" id="UP000094112"/>
    </source>
</evidence>
<evidence type="ECO:0008006" key="4">
    <source>
        <dbReference type="Google" id="ProtNLM"/>
    </source>
</evidence>
<dbReference type="AlphaFoldDB" id="A0A1E3NWW0"/>
<dbReference type="GeneID" id="30201087"/>
<dbReference type="RefSeq" id="XP_019036823.1">
    <property type="nucleotide sequence ID" value="XM_019183841.1"/>
</dbReference>
<proteinExistence type="predicted"/>
<dbReference type="InterPro" id="IPR014752">
    <property type="entry name" value="Arrestin-like_C"/>
</dbReference>
<dbReference type="CDD" id="cd22952">
    <property type="entry name" value="ART10-like"/>
    <property type="match status" value="1"/>
</dbReference>
<name>A0A1E3NWW0_WICAA</name>
<dbReference type="OrthoDB" id="3365616at2759"/>
<keyword evidence="3" id="KW-1185">Reference proteome</keyword>
<dbReference type="EMBL" id="KV454213">
    <property type="protein sequence ID" value="ODQ57616.1"/>
    <property type="molecule type" value="Genomic_DNA"/>
</dbReference>
<accession>A0A1E3NWW0</accession>
<feature type="region of interest" description="Disordered" evidence="1">
    <location>
        <begin position="298"/>
        <end position="317"/>
    </location>
</feature>
<evidence type="ECO:0000313" key="2">
    <source>
        <dbReference type="EMBL" id="ODQ57616.1"/>
    </source>
</evidence>
<reference evidence="2 3" key="1">
    <citation type="journal article" date="2016" name="Proc. Natl. Acad. Sci. U.S.A.">
        <title>Comparative genomics of biotechnologically important yeasts.</title>
        <authorList>
            <person name="Riley R."/>
            <person name="Haridas S."/>
            <person name="Wolfe K.H."/>
            <person name="Lopes M.R."/>
            <person name="Hittinger C.T."/>
            <person name="Goeker M."/>
            <person name="Salamov A.A."/>
            <person name="Wisecaver J.H."/>
            <person name="Long T.M."/>
            <person name="Calvey C.H."/>
            <person name="Aerts A.L."/>
            <person name="Barry K.W."/>
            <person name="Choi C."/>
            <person name="Clum A."/>
            <person name="Coughlan A.Y."/>
            <person name="Deshpande S."/>
            <person name="Douglass A.P."/>
            <person name="Hanson S.J."/>
            <person name="Klenk H.-P."/>
            <person name="LaButti K.M."/>
            <person name="Lapidus A."/>
            <person name="Lindquist E.A."/>
            <person name="Lipzen A.M."/>
            <person name="Meier-Kolthoff J.P."/>
            <person name="Ohm R.A."/>
            <person name="Otillar R.P."/>
            <person name="Pangilinan J.L."/>
            <person name="Peng Y."/>
            <person name="Rokas A."/>
            <person name="Rosa C.A."/>
            <person name="Scheuner C."/>
            <person name="Sibirny A.A."/>
            <person name="Slot J.C."/>
            <person name="Stielow J.B."/>
            <person name="Sun H."/>
            <person name="Kurtzman C.P."/>
            <person name="Blackwell M."/>
            <person name="Grigoriev I.V."/>
            <person name="Jeffries T.W."/>
        </authorList>
    </citation>
    <scope>NUCLEOTIDE SEQUENCE [LARGE SCALE GENOMIC DNA]</scope>
    <source>
        <strain evidence="3">ATCC 58044 / CBS 1984 / NCYC 433 / NRRL Y-366-8</strain>
    </source>
</reference>
<protein>
    <recommendedName>
        <fullName evidence="4">Arrestin C-terminal-like domain-containing protein</fullName>
    </recommendedName>
</protein>
<dbReference type="STRING" id="683960.A0A1E3NWW0"/>
<dbReference type="Gene3D" id="2.60.40.640">
    <property type="match status" value="1"/>
</dbReference>
<organism evidence="2 3">
    <name type="scientific">Wickerhamomyces anomalus (strain ATCC 58044 / CBS 1984 / NCYC 433 / NRRL Y-366-8)</name>
    <name type="common">Yeast</name>
    <name type="synonym">Hansenula anomala</name>
    <dbReference type="NCBI Taxonomy" id="683960"/>
    <lineage>
        <taxon>Eukaryota</taxon>
        <taxon>Fungi</taxon>
        <taxon>Dikarya</taxon>
        <taxon>Ascomycota</taxon>
        <taxon>Saccharomycotina</taxon>
        <taxon>Saccharomycetes</taxon>
        <taxon>Phaffomycetales</taxon>
        <taxon>Wickerhamomycetaceae</taxon>
        <taxon>Wickerhamomyces</taxon>
    </lineage>
</organism>
<evidence type="ECO:0000256" key="1">
    <source>
        <dbReference type="SAM" id="MobiDB-lite"/>
    </source>
</evidence>
<sequence length="317" mass="36274">MLPGKYEYDFEIPLPQVNYCSKSKDNAFVRTPKHDEYPLPPTVDDINQLANVAYEVTAILNSSKFFSMNAKTSLTVRLGTPMSDLLVRKSKSISYWRDSVSFEKKLPSGEVLNIPVFLEIRSNGFCETVGEMPTFKLFVLSEIQPENYRSMELEDAGCVYLRSIEVLIKKHTKVRAYEATEEEIKEYNICSVEGLSHRLDLSHAHRSNAVEKNDGSSLYELEIPSSIYQNVAIPKSFTPTFEFCNIKRDYEITIKVGLSGTAKAWEPEVFELQRELTLLSGVCDQIDKSEKELLMEQQRNPQLMEELPPPSYEKIEL</sequence>
<gene>
    <name evidence="2" type="ORF">WICANDRAFT_64965</name>
</gene>
<dbReference type="Proteomes" id="UP000094112">
    <property type="component" value="Unassembled WGS sequence"/>
</dbReference>